<sequence>MGKQEISKPNPPPDASHLPDALLRLRIDLDDAKKTVLTDAELSALQKFRRAADYIAAAYSY</sequence>
<protein>
    <submittedName>
        <fullName evidence="1">Uncharacterized protein</fullName>
    </submittedName>
</protein>
<dbReference type="HOGENOM" id="CLU_2923755_0_0_1"/>
<evidence type="ECO:0000313" key="1">
    <source>
        <dbReference type="EMBL" id="EIN03387.1"/>
    </source>
</evidence>
<accession>R7S0R1</accession>
<dbReference type="AlphaFoldDB" id="R7S0R1"/>
<name>R7S0R1_PUNST</name>
<dbReference type="GeneID" id="18880363"/>
<evidence type="ECO:0000313" key="2">
    <source>
        <dbReference type="Proteomes" id="UP000054196"/>
    </source>
</evidence>
<reference evidence="2" key="1">
    <citation type="journal article" date="2012" name="Science">
        <title>The Paleozoic origin of enzymatic lignin decomposition reconstructed from 31 fungal genomes.</title>
        <authorList>
            <person name="Floudas D."/>
            <person name="Binder M."/>
            <person name="Riley R."/>
            <person name="Barry K."/>
            <person name="Blanchette R.A."/>
            <person name="Henrissat B."/>
            <person name="Martinez A.T."/>
            <person name="Otillar R."/>
            <person name="Spatafora J.W."/>
            <person name="Yadav J.S."/>
            <person name="Aerts A."/>
            <person name="Benoit I."/>
            <person name="Boyd A."/>
            <person name="Carlson A."/>
            <person name="Copeland A."/>
            <person name="Coutinho P.M."/>
            <person name="de Vries R.P."/>
            <person name="Ferreira P."/>
            <person name="Findley K."/>
            <person name="Foster B."/>
            <person name="Gaskell J."/>
            <person name="Glotzer D."/>
            <person name="Gorecki P."/>
            <person name="Heitman J."/>
            <person name="Hesse C."/>
            <person name="Hori C."/>
            <person name="Igarashi K."/>
            <person name="Jurgens J.A."/>
            <person name="Kallen N."/>
            <person name="Kersten P."/>
            <person name="Kohler A."/>
            <person name="Kuees U."/>
            <person name="Kumar T.K.A."/>
            <person name="Kuo A."/>
            <person name="LaButti K."/>
            <person name="Larrondo L.F."/>
            <person name="Lindquist E."/>
            <person name="Ling A."/>
            <person name="Lombard V."/>
            <person name="Lucas S."/>
            <person name="Lundell T."/>
            <person name="Martin R."/>
            <person name="McLaughlin D.J."/>
            <person name="Morgenstern I."/>
            <person name="Morin E."/>
            <person name="Murat C."/>
            <person name="Nagy L.G."/>
            <person name="Nolan M."/>
            <person name="Ohm R.A."/>
            <person name="Patyshakuliyeva A."/>
            <person name="Rokas A."/>
            <person name="Ruiz-Duenas F.J."/>
            <person name="Sabat G."/>
            <person name="Salamov A."/>
            <person name="Samejima M."/>
            <person name="Schmutz J."/>
            <person name="Slot J.C."/>
            <person name="St John F."/>
            <person name="Stenlid J."/>
            <person name="Sun H."/>
            <person name="Sun S."/>
            <person name="Syed K."/>
            <person name="Tsang A."/>
            <person name="Wiebenga A."/>
            <person name="Young D."/>
            <person name="Pisabarro A."/>
            <person name="Eastwood D.C."/>
            <person name="Martin F."/>
            <person name="Cullen D."/>
            <person name="Grigoriev I.V."/>
            <person name="Hibbett D.S."/>
        </authorList>
    </citation>
    <scope>NUCLEOTIDE SEQUENCE [LARGE SCALE GENOMIC DNA]</scope>
    <source>
        <strain evidence="2">HHB-11173 SS5</strain>
    </source>
</reference>
<dbReference type="Proteomes" id="UP000054196">
    <property type="component" value="Unassembled WGS sequence"/>
</dbReference>
<organism evidence="1 2">
    <name type="scientific">Punctularia strigosozonata (strain HHB-11173)</name>
    <name type="common">White-rot fungus</name>
    <dbReference type="NCBI Taxonomy" id="741275"/>
    <lineage>
        <taxon>Eukaryota</taxon>
        <taxon>Fungi</taxon>
        <taxon>Dikarya</taxon>
        <taxon>Basidiomycota</taxon>
        <taxon>Agaricomycotina</taxon>
        <taxon>Agaricomycetes</taxon>
        <taxon>Corticiales</taxon>
        <taxon>Punctulariaceae</taxon>
        <taxon>Punctularia</taxon>
    </lineage>
</organism>
<dbReference type="KEGG" id="psq:PUNSTDRAFT_139594"/>
<proteinExistence type="predicted"/>
<dbReference type="EMBL" id="JH687585">
    <property type="protein sequence ID" value="EIN03387.1"/>
    <property type="molecule type" value="Genomic_DNA"/>
</dbReference>
<keyword evidence="2" id="KW-1185">Reference proteome</keyword>
<gene>
    <name evidence="1" type="ORF">PUNSTDRAFT_139594</name>
</gene>
<dbReference type="RefSeq" id="XP_007389382.1">
    <property type="nucleotide sequence ID" value="XM_007389320.1"/>
</dbReference>